<dbReference type="Proteomes" id="UP000677812">
    <property type="component" value="Unassembled WGS sequence"/>
</dbReference>
<evidence type="ECO:0000256" key="1">
    <source>
        <dbReference type="ARBA" id="ARBA00007768"/>
    </source>
</evidence>
<comment type="caution">
    <text evidence="3">The sequence shown here is derived from an EMBL/GenBank/DDBJ whole genome shotgun (WGS) entry which is preliminary data.</text>
</comment>
<comment type="similarity">
    <text evidence="1 2">Belongs to the CutC family.</text>
</comment>
<reference evidence="3 4" key="1">
    <citation type="submission" date="2021-04" db="EMBL/GenBank/DDBJ databases">
        <title>The complete genome sequence of Neokomagataea sp. TBRC 2177.</title>
        <authorList>
            <person name="Charoenyingcharoen P."/>
            <person name="Yukphan P."/>
        </authorList>
    </citation>
    <scope>NUCLEOTIDE SEQUENCE [LARGE SCALE GENOMIC DNA]</scope>
    <source>
        <strain evidence="3 4">TBRC 2177</strain>
    </source>
</reference>
<protein>
    <recommendedName>
        <fullName evidence="2">PF03932 family protein CutC</fullName>
    </recommendedName>
</protein>
<keyword evidence="4" id="KW-1185">Reference proteome</keyword>
<name>A0ABS5E9Z0_9PROT</name>
<dbReference type="Gene3D" id="3.20.20.380">
    <property type="entry name" value="Copper homeostasis (CutC) domain"/>
    <property type="match status" value="1"/>
</dbReference>
<dbReference type="RefSeq" id="WP_211683338.1">
    <property type="nucleotide sequence ID" value="NZ_JAGRQH010000015.1"/>
</dbReference>
<sequence>MACLGSVELEVCVDTVEGLRSAQGAGVDRIELCGPLSVGGVTPSYGLMRAARCSAVPVLAMIRPRAGGFVYSAAEEEVMLEDIDAARAAGLAGVVLGSAQRDHTLNTVQLERLIARADGLDLTLHRVFDLTPDPFKALEQAIQLGFSRILTSGHAVKAWDGRQQLAQLVQAAAGRIQIMAGSGVAASNVAALIDQCALEAVHASCRRAQRPWDNVPREFGFGETSCVVDAGQIRAMREALSKG</sequence>
<keyword evidence="2" id="KW-0963">Cytoplasm</keyword>
<comment type="caution">
    <text evidence="2">Once thought to be involved in copper homeostasis, experiments in E.coli have shown this is not the case.</text>
</comment>
<evidence type="ECO:0000313" key="3">
    <source>
        <dbReference type="EMBL" id="MBR0560706.1"/>
    </source>
</evidence>
<organism evidence="3 4">
    <name type="scientific">Neokomagataea anthophila</name>
    <dbReference type="NCBI Taxonomy" id="2826925"/>
    <lineage>
        <taxon>Bacteria</taxon>
        <taxon>Pseudomonadati</taxon>
        <taxon>Pseudomonadota</taxon>
        <taxon>Alphaproteobacteria</taxon>
        <taxon>Acetobacterales</taxon>
        <taxon>Acetobacteraceae</taxon>
        <taxon>Neokomagataea</taxon>
    </lineage>
</organism>
<accession>A0ABS5E9Z0</accession>
<dbReference type="EMBL" id="JAGRQH010000015">
    <property type="protein sequence ID" value="MBR0560706.1"/>
    <property type="molecule type" value="Genomic_DNA"/>
</dbReference>
<dbReference type="PANTHER" id="PTHR12598">
    <property type="entry name" value="COPPER HOMEOSTASIS PROTEIN CUTC"/>
    <property type="match status" value="1"/>
</dbReference>
<evidence type="ECO:0000313" key="4">
    <source>
        <dbReference type="Proteomes" id="UP000677812"/>
    </source>
</evidence>
<dbReference type="HAMAP" id="MF_00795">
    <property type="entry name" value="CutC"/>
    <property type="match status" value="1"/>
</dbReference>
<gene>
    <name evidence="2" type="primary">cutC</name>
    <name evidence="3" type="ORF">KB213_11660</name>
</gene>
<dbReference type="PANTHER" id="PTHR12598:SF0">
    <property type="entry name" value="COPPER HOMEOSTASIS PROTEIN CUTC HOMOLOG"/>
    <property type="match status" value="1"/>
</dbReference>
<dbReference type="InterPro" id="IPR005627">
    <property type="entry name" value="CutC-like"/>
</dbReference>
<dbReference type="Pfam" id="PF03932">
    <property type="entry name" value="CutC"/>
    <property type="match status" value="1"/>
</dbReference>
<comment type="subcellular location">
    <subcellularLocation>
        <location evidence="2">Cytoplasm</location>
    </subcellularLocation>
</comment>
<dbReference type="SUPFAM" id="SSF110395">
    <property type="entry name" value="CutC-like"/>
    <property type="match status" value="1"/>
</dbReference>
<dbReference type="InterPro" id="IPR036822">
    <property type="entry name" value="CutC-like_dom_sf"/>
</dbReference>
<evidence type="ECO:0000256" key="2">
    <source>
        <dbReference type="HAMAP-Rule" id="MF_00795"/>
    </source>
</evidence>
<proteinExistence type="inferred from homology"/>